<dbReference type="EMBL" id="CP095354">
    <property type="protein sequence ID" value="XAG81350.1"/>
    <property type="molecule type" value="Genomic_DNA"/>
</dbReference>
<evidence type="ECO:0000313" key="1">
    <source>
        <dbReference type="EMBL" id="XAG81350.1"/>
    </source>
</evidence>
<organism evidence="1">
    <name type="scientific">bacterium 19NY03SH02</name>
    <dbReference type="NCBI Taxonomy" id="2920631"/>
    <lineage>
        <taxon>Bacteria</taxon>
    </lineage>
</organism>
<evidence type="ECO:0008006" key="2">
    <source>
        <dbReference type="Google" id="ProtNLM"/>
    </source>
</evidence>
<gene>
    <name evidence="1" type="ORF">MRN14_01680</name>
</gene>
<proteinExistence type="predicted"/>
<protein>
    <recommendedName>
        <fullName evidence="2">Pathogenicity locus</fullName>
    </recommendedName>
</protein>
<dbReference type="AlphaFoldDB" id="A0AAU6V4I2"/>
<sequence>MAFSDREKQQMCDLKGVGATVVGRLEQLGFSQLSQLADESASDITRAIAQLMGSSCWHNSPQARAAINAIIELAQRQRDLRP</sequence>
<reference evidence="1" key="1">
    <citation type="submission" date="2022-03" db="EMBL/GenBank/DDBJ databases">
        <title>Sea Food Isolates.</title>
        <authorList>
            <person name="Li c."/>
        </authorList>
    </citation>
    <scope>NUCLEOTIDE SEQUENCE</scope>
    <source>
        <strain evidence="1">19NY03SH02</strain>
    </source>
</reference>
<name>A0AAU6V4I2_UNCXX</name>
<accession>A0AAU6V4I2</accession>